<protein>
    <submittedName>
        <fullName evidence="1">Subtilisin-like protease SBT2.4</fullName>
    </submittedName>
</protein>
<comment type="caution">
    <text evidence="1">The sequence shown here is derived from an EMBL/GenBank/DDBJ whole genome shotgun (WGS) entry which is preliminary data.</text>
</comment>
<proteinExistence type="predicted"/>
<evidence type="ECO:0000313" key="1">
    <source>
        <dbReference type="EMBL" id="KAI7984172.1"/>
    </source>
</evidence>
<keyword evidence="2" id="KW-1185">Reference proteome</keyword>
<dbReference type="EMBL" id="CM045768">
    <property type="protein sequence ID" value="KAI7984172.1"/>
    <property type="molecule type" value="Genomic_DNA"/>
</dbReference>
<name>A0ACC0F750_9ERIC</name>
<organism evidence="1 2">
    <name type="scientific">Camellia lanceoleosa</name>
    <dbReference type="NCBI Taxonomy" id="1840588"/>
    <lineage>
        <taxon>Eukaryota</taxon>
        <taxon>Viridiplantae</taxon>
        <taxon>Streptophyta</taxon>
        <taxon>Embryophyta</taxon>
        <taxon>Tracheophyta</taxon>
        <taxon>Spermatophyta</taxon>
        <taxon>Magnoliopsida</taxon>
        <taxon>eudicotyledons</taxon>
        <taxon>Gunneridae</taxon>
        <taxon>Pentapetalae</taxon>
        <taxon>asterids</taxon>
        <taxon>Ericales</taxon>
        <taxon>Theaceae</taxon>
        <taxon>Camellia</taxon>
    </lineage>
</organism>
<reference evidence="1 2" key="1">
    <citation type="journal article" date="2022" name="Plant J.">
        <title>Chromosome-level genome of Camellia lanceoleosa provides a valuable resource for understanding genome evolution and self-incompatibility.</title>
        <authorList>
            <person name="Gong W."/>
            <person name="Xiao S."/>
            <person name="Wang L."/>
            <person name="Liao Z."/>
            <person name="Chang Y."/>
            <person name="Mo W."/>
            <person name="Hu G."/>
            <person name="Li W."/>
            <person name="Zhao G."/>
            <person name="Zhu H."/>
            <person name="Hu X."/>
            <person name="Ji K."/>
            <person name="Xiang X."/>
            <person name="Song Q."/>
            <person name="Yuan D."/>
            <person name="Jin S."/>
            <person name="Zhang L."/>
        </authorList>
    </citation>
    <scope>NUCLEOTIDE SEQUENCE [LARGE SCALE GENOMIC DNA]</scope>
    <source>
        <strain evidence="1">SQ_2022a</strain>
    </source>
</reference>
<dbReference type="Proteomes" id="UP001060215">
    <property type="component" value="Chromosome 11"/>
</dbReference>
<accession>A0ACC0F750</accession>
<evidence type="ECO:0000313" key="2">
    <source>
        <dbReference type="Proteomes" id="UP001060215"/>
    </source>
</evidence>
<gene>
    <name evidence="1" type="ORF">LOK49_LG15G01916</name>
</gene>
<sequence>MEKVREKSIKVSFSLMVSQLDNAIKKHNLWLERVRLFFDLKPNNWSWILLLQLKPFVVQAASNKGPSPYTMVSYSHSAMGVAACTTDRTCTATLVLGNREKLSGVGLSGKTLAFALGPDFQS</sequence>